<dbReference type="InterPro" id="IPR039426">
    <property type="entry name" value="TonB-dep_rcpt-like"/>
</dbReference>
<evidence type="ECO:0000313" key="10">
    <source>
        <dbReference type="EMBL" id="KAB5437012.1"/>
    </source>
</evidence>
<dbReference type="EMBL" id="JAKKWZ010000063">
    <property type="protein sequence ID" value="MCG0342336.1"/>
    <property type="molecule type" value="Genomic_DNA"/>
</dbReference>
<evidence type="ECO:0000313" key="12">
    <source>
        <dbReference type="Proteomes" id="UP000462885"/>
    </source>
</evidence>
<dbReference type="PROSITE" id="PS52016">
    <property type="entry name" value="TONB_DEPENDENT_REC_3"/>
    <property type="match status" value="1"/>
</dbReference>
<reference evidence="11" key="2">
    <citation type="submission" date="2022-01" db="EMBL/GenBank/DDBJ databases">
        <authorList>
            <person name="Mingchao X."/>
        </authorList>
    </citation>
    <scope>NUCLEOTIDE SEQUENCE</scope>
    <source>
        <strain evidence="11">Bv4372</strain>
    </source>
</reference>
<dbReference type="Proteomes" id="UP000462885">
    <property type="component" value="Unassembled WGS sequence"/>
</dbReference>
<evidence type="ECO:0000256" key="1">
    <source>
        <dbReference type="ARBA" id="ARBA00004571"/>
    </source>
</evidence>
<feature type="domain" description="TonB-dependent receptor plug" evidence="9">
    <location>
        <begin position="130"/>
        <end position="236"/>
    </location>
</feature>
<dbReference type="Gene3D" id="2.40.170.20">
    <property type="entry name" value="TonB-dependent receptor, beta-barrel domain"/>
    <property type="match status" value="1"/>
</dbReference>
<feature type="signal peptide" evidence="8">
    <location>
        <begin position="1"/>
        <end position="27"/>
    </location>
</feature>
<dbReference type="SUPFAM" id="SSF49464">
    <property type="entry name" value="Carboxypeptidase regulatory domain-like"/>
    <property type="match status" value="1"/>
</dbReference>
<dbReference type="InterPro" id="IPR023997">
    <property type="entry name" value="TonB-dep_OMP_SusC/RagA_CS"/>
</dbReference>
<dbReference type="Proteomes" id="UP001201179">
    <property type="component" value="Unassembled WGS sequence"/>
</dbReference>
<feature type="chain" id="PRO_5029903420" evidence="8">
    <location>
        <begin position="28"/>
        <end position="1031"/>
    </location>
</feature>
<evidence type="ECO:0000256" key="3">
    <source>
        <dbReference type="ARBA" id="ARBA00022452"/>
    </source>
</evidence>
<dbReference type="OMA" id="WVKSGAY"/>
<gene>
    <name evidence="10" type="ORF">F9Z94_11155</name>
    <name evidence="11" type="ORF">L4X52_20505</name>
</gene>
<keyword evidence="8" id="KW-0732">Signal</keyword>
<keyword evidence="2 7" id="KW-0813">Transport</keyword>
<comment type="similarity">
    <text evidence="7">Belongs to the TonB-dependent receptor family.</text>
</comment>
<organism evidence="10 12">
    <name type="scientific">Phocaeicola vulgatus</name>
    <name type="common">Bacteroides vulgatus</name>
    <dbReference type="NCBI Taxonomy" id="821"/>
    <lineage>
        <taxon>Bacteria</taxon>
        <taxon>Pseudomonadati</taxon>
        <taxon>Bacteroidota</taxon>
        <taxon>Bacteroidia</taxon>
        <taxon>Bacteroidales</taxon>
        <taxon>Bacteroidaceae</taxon>
        <taxon>Phocaeicola</taxon>
    </lineage>
</organism>
<dbReference type="InterPro" id="IPR023996">
    <property type="entry name" value="TonB-dep_OMP_SusC/RagA"/>
</dbReference>
<dbReference type="Gene3D" id="2.60.40.1120">
    <property type="entry name" value="Carboxypeptidase-like, regulatory domain"/>
    <property type="match status" value="1"/>
</dbReference>
<comment type="caution">
    <text evidence="10">The sequence shown here is derived from an EMBL/GenBank/DDBJ whole genome shotgun (WGS) entry which is preliminary data.</text>
</comment>
<dbReference type="NCBIfam" id="TIGR04057">
    <property type="entry name" value="SusC_RagA_signa"/>
    <property type="match status" value="1"/>
</dbReference>
<evidence type="ECO:0000256" key="2">
    <source>
        <dbReference type="ARBA" id="ARBA00022448"/>
    </source>
</evidence>
<evidence type="ECO:0000256" key="7">
    <source>
        <dbReference type="PROSITE-ProRule" id="PRU01360"/>
    </source>
</evidence>
<dbReference type="Pfam" id="PF07715">
    <property type="entry name" value="Plug"/>
    <property type="match status" value="1"/>
</dbReference>
<dbReference type="EMBL" id="WCIF01000012">
    <property type="protein sequence ID" value="KAB5437012.1"/>
    <property type="molecule type" value="Genomic_DNA"/>
</dbReference>
<dbReference type="NCBIfam" id="TIGR04056">
    <property type="entry name" value="OMP_RagA_SusC"/>
    <property type="match status" value="1"/>
</dbReference>
<sequence>MLKRLQSVSMVLFLGTLFSGTISTATASGANSFATTQQAGICKGLVKDATGESVIGASVVVKGTTNGTITDFDGNFSLDGIKKGDVIVISYVGYQTQEIKWNGSPLNVILKEDSKTLSEVVVVGYGTQKKANLSGSVAMVDSKELENRPIQNVSSGLQGLMPGVAITGTNGAPGQDAGKIRVRGIGTLNEAGPYILVDGIETGTLSAVDPNDIESISVLKDAASAAIYGSKAANGVVLITTKRGKTGQTKISYSGYLSFQNATNMIERMGSYEYASLLNQALEAEGMSKRFNDTELQKFKDGNDPLYPDTDWYDLAYKTGVQHRHNVNINGGSENVKYMASLGYLNQTGILPNTGREQFNARTNLDMKINKRLSARMNLSFIKNDYSDASSAYYGGSSDQIIRQLNLIAPWIVARYDDGTWGTISDGSPIAWLDSGMKVNRDNYNFSGMAAVDYEIFDGLKLTLQGAYVNNLQNYNYFQKYIKYNENKESDPSQLDERFYKWDRTNYDALLNYNKNFGKHNIKGLLGWHTEKYNYKYQKAVRKKFPNNELTDMNAGDASTQSNEGYTAELAMISWFARINYDFAGKYLLEANIRADASSRFAEGHRWGYFPSFSGAWRISEEAFMESAKDSWLSGLKIRASWGQLGNQDALSGSNNDYYPALNTYNLDSKYAFGGSLNSGYYQRKYRLETISWEKASTWGVGVDFTLFNKLNGSLDYYNRKTTGIIMDVTVPKEFALDAYKDNVGSMRNSGIEINLSYNTKIGQVDFGIAGNFSYNKNEILDLGGGDPNKYLDATDGYSQRNKVGEAMNSYYIYRADGFFNSQEEADAYTAKYGNPFGKTFKAGDLRYVDTNKDGKLTADDREYCGSSDPKIIYGFNINAGWKGIDLSLMFNGAAGVKRLFDGYEVYGNFSGDAAHPATIWRDAWTPDNHDASMPRIFYDTNSASSSRSVQSDFWLQDTSYLRLKNLQLGYTLPKGWLNSVGVENIRIYYSVENLLTFDKMKINIDPESTSQRLSSYPLLRTHAFGVNVTF</sequence>
<dbReference type="Pfam" id="PF13715">
    <property type="entry name" value="CarbopepD_reg_2"/>
    <property type="match status" value="1"/>
</dbReference>
<evidence type="ECO:0000256" key="6">
    <source>
        <dbReference type="ARBA" id="ARBA00023237"/>
    </source>
</evidence>
<keyword evidence="6 7" id="KW-0998">Cell outer membrane</keyword>
<dbReference type="Gene3D" id="2.170.130.10">
    <property type="entry name" value="TonB-dependent receptor, plug domain"/>
    <property type="match status" value="1"/>
</dbReference>
<keyword evidence="4 7" id="KW-0812">Transmembrane</keyword>
<evidence type="ECO:0000256" key="5">
    <source>
        <dbReference type="ARBA" id="ARBA00023136"/>
    </source>
</evidence>
<evidence type="ECO:0000256" key="4">
    <source>
        <dbReference type="ARBA" id="ARBA00022692"/>
    </source>
</evidence>
<protein>
    <submittedName>
        <fullName evidence="10">TonB-dependent receptor</fullName>
    </submittedName>
</protein>
<evidence type="ECO:0000313" key="11">
    <source>
        <dbReference type="EMBL" id="MCG0342336.1"/>
    </source>
</evidence>
<dbReference type="GO" id="GO:0009279">
    <property type="term" value="C:cell outer membrane"/>
    <property type="evidence" value="ECO:0007669"/>
    <property type="project" value="UniProtKB-SubCell"/>
</dbReference>
<dbReference type="InterPro" id="IPR037066">
    <property type="entry name" value="Plug_dom_sf"/>
</dbReference>
<dbReference type="FunFam" id="2.60.40.1120:FF:000003">
    <property type="entry name" value="Outer membrane protein Omp121"/>
    <property type="match status" value="1"/>
</dbReference>
<evidence type="ECO:0000259" key="9">
    <source>
        <dbReference type="Pfam" id="PF07715"/>
    </source>
</evidence>
<accession>A0A7J5MDD5</accession>
<keyword evidence="3 7" id="KW-1134">Transmembrane beta strand</keyword>
<dbReference type="FunFam" id="2.170.130.10:FF:000003">
    <property type="entry name" value="SusC/RagA family TonB-linked outer membrane protein"/>
    <property type="match status" value="1"/>
</dbReference>
<evidence type="ECO:0000256" key="8">
    <source>
        <dbReference type="SAM" id="SignalP"/>
    </source>
</evidence>
<dbReference type="InterPro" id="IPR008969">
    <property type="entry name" value="CarboxyPept-like_regulatory"/>
</dbReference>
<dbReference type="SUPFAM" id="SSF56935">
    <property type="entry name" value="Porins"/>
    <property type="match status" value="1"/>
</dbReference>
<keyword evidence="10" id="KW-0675">Receptor</keyword>
<name>A0A7J5MDD5_PHOVU</name>
<dbReference type="GeneID" id="5304669"/>
<reference evidence="10 12" key="1">
    <citation type="submission" date="2019-10" db="EMBL/GenBank/DDBJ databases">
        <title>Genome Sequence and Assembly of iSURF_14.</title>
        <authorList>
            <person name="Wucher B.R."/>
            <person name="Ruoff K.L."/>
            <person name="Price C.E."/>
            <person name="Valls R.R."/>
            <person name="O'Toole G.A."/>
        </authorList>
    </citation>
    <scope>NUCLEOTIDE SEQUENCE [LARGE SCALE GENOMIC DNA]</scope>
    <source>
        <strain evidence="10 12">ANK132K_3B</strain>
    </source>
</reference>
<keyword evidence="5 7" id="KW-0472">Membrane</keyword>
<dbReference type="AlphaFoldDB" id="A0A7J5MDD5"/>
<comment type="subcellular location">
    <subcellularLocation>
        <location evidence="1 7">Cell outer membrane</location>
        <topology evidence="1 7">Multi-pass membrane protein</topology>
    </subcellularLocation>
</comment>
<dbReference type="RefSeq" id="WP_012055840.1">
    <property type="nucleotide sequence ID" value="NZ_CP068488.1"/>
</dbReference>
<dbReference type="InterPro" id="IPR036942">
    <property type="entry name" value="Beta-barrel_TonB_sf"/>
</dbReference>
<dbReference type="InterPro" id="IPR012910">
    <property type="entry name" value="Plug_dom"/>
</dbReference>
<proteinExistence type="inferred from homology"/>